<dbReference type="InterPro" id="IPR000203">
    <property type="entry name" value="GPS"/>
</dbReference>
<dbReference type="PANTHER" id="PTHR10877:SF145">
    <property type="entry name" value="POLYCYSTIN-1-LIKE PROTEIN 1"/>
    <property type="match status" value="1"/>
</dbReference>
<feature type="transmembrane region" description="Helical" evidence="11">
    <location>
        <begin position="1067"/>
        <end position="1092"/>
    </location>
</feature>
<keyword evidence="3 11" id="KW-0812">Transmembrane</keyword>
<feature type="transmembrane region" description="Helical" evidence="11">
    <location>
        <begin position="1128"/>
        <end position="1155"/>
    </location>
</feature>
<feature type="disulfide bond" evidence="8">
    <location>
        <begin position="806"/>
        <end position="819"/>
    </location>
</feature>
<evidence type="ECO:0000256" key="2">
    <source>
        <dbReference type="ARBA" id="ARBA00007200"/>
    </source>
</evidence>
<feature type="transmembrane region" description="Helical" evidence="11">
    <location>
        <begin position="405"/>
        <end position="426"/>
    </location>
</feature>
<feature type="region of interest" description="Disordered" evidence="10">
    <location>
        <begin position="1343"/>
        <end position="1366"/>
    </location>
</feature>
<dbReference type="EnsemblMetazoa" id="CapteT228900">
    <property type="protein sequence ID" value="CapteP228900"/>
    <property type="gene ID" value="CapteG228900"/>
</dbReference>
<evidence type="ECO:0000313" key="14">
    <source>
        <dbReference type="EnsemblMetazoa" id="CapteP228900"/>
    </source>
</evidence>
<dbReference type="InterPro" id="IPR036392">
    <property type="entry name" value="PLAT/LH2_dom_sf"/>
</dbReference>
<feature type="compositionally biased region" description="Low complexity" evidence="10">
    <location>
        <begin position="1467"/>
        <end position="1477"/>
    </location>
</feature>
<dbReference type="Pfam" id="PF01477">
    <property type="entry name" value="PLAT"/>
    <property type="match status" value="1"/>
</dbReference>
<dbReference type="InterPro" id="IPR051223">
    <property type="entry name" value="Polycystin"/>
</dbReference>
<dbReference type="GO" id="GO:0005509">
    <property type="term" value="F:calcium ion binding"/>
    <property type="evidence" value="ECO:0007669"/>
    <property type="project" value="InterPro"/>
</dbReference>
<feature type="transmembrane region" description="Helical" evidence="11">
    <location>
        <begin position="1027"/>
        <end position="1047"/>
    </location>
</feature>
<organism evidence="13">
    <name type="scientific">Capitella teleta</name>
    <name type="common">Polychaete worm</name>
    <dbReference type="NCBI Taxonomy" id="283909"/>
    <lineage>
        <taxon>Eukaryota</taxon>
        <taxon>Metazoa</taxon>
        <taxon>Spiralia</taxon>
        <taxon>Lophotrochozoa</taxon>
        <taxon>Annelida</taxon>
        <taxon>Polychaeta</taxon>
        <taxon>Sedentaria</taxon>
        <taxon>Scolecida</taxon>
        <taxon>Capitellidae</taxon>
        <taxon>Capitella</taxon>
    </lineage>
</organism>
<evidence type="ECO:0000256" key="10">
    <source>
        <dbReference type="SAM" id="MobiDB-lite"/>
    </source>
</evidence>
<keyword evidence="5 11" id="KW-1133">Transmembrane helix</keyword>
<feature type="region of interest" description="Disordered" evidence="10">
    <location>
        <begin position="1386"/>
        <end position="1621"/>
    </location>
</feature>
<feature type="compositionally biased region" description="Polar residues" evidence="10">
    <location>
        <begin position="1386"/>
        <end position="1398"/>
    </location>
</feature>
<feature type="compositionally biased region" description="Basic residues" evidence="10">
    <location>
        <begin position="1533"/>
        <end position="1548"/>
    </location>
</feature>
<dbReference type="EMBL" id="KB298780">
    <property type="protein sequence ID" value="ELU08773.1"/>
    <property type="molecule type" value="Genomic_DNA"/>
</dbReference>
<dbReference type="SMART" id="SM00303">
    <property type="entry name" value="GPS"/>
    <property type="match status" value="1"/>
</dbReference>
<protein>
    <recommendedName>
        <fullName evidence="12">PLAT domain-containing protein</fullName>
    </recommendedName>
</protein>
<keyword evidence="6 11" id="KW-0472">Membrane</keyword>
<dbReference type="InterPro" id="IPR003915">
    <property type="entry name" value="PKD_2"/>
</dbReference>
<feature type="region of interest" description="Disordered" evidence="10">
    <location>
        <begin position="1641"/>
        <end position="1670"/>
    </location>
</feature>
<evidence type="ECO:0000256" key="7">
    <source>
        <dbReference type="ARBA" id="ARBA00023180"/>
    </source>
</evidence>
<feature type="compositionally biased region" description="Basic residues" evidence="10">
    <location>
        <begin position="1452"/>
        <end position="1466"/>
    </location>
</feature>
<evidence type="ECO:0000256" key="6">
    <source>
        <dbReference type="ARBA" id="ARBA00023136"/>
    </source>
</evidence>
<accession>R7URK3</accession>
<dbReference type="SUPFAM" id="SSF49723">
    <property type="entry name" value="Lipase/lipooxygenase domain (PLAT/LH2 domain)"/>
    <property type="match status" value="1"/>
</dbReference>
<evidence type="ECO:0000256" key="8">
    <source>
        <dbReference type="PIRSR" id="PIRSR603915-2"/>
    </source>
</evidence>
<feature type="region of interest" description="Disordered" evidence="10">
    <location>
        <begin position="1189"/>
        <end position="1209"/>
    </location>
</feature>
<dbReference type="Pfam" id="PF01825">
    <property type="entry name" value="GPS"/>
    <property type="match status" value="1"/>
</dbReference>
<dbReference type="PANTHER" id="PTHR10877">
    <property type="entry name" value="POLYCYSTIN FAMILY MEMBER"/>
    <property type="match status" value="1"/>
</dbReference>
<dbReference type="GO" id="GO:0005262">
    <property type="term" value="F:calcium channel activity"/>
    <property type="evidence" value="ECO:0007669"/>
    <property type="project" value="TreeGrafter"/>
</dbReference>
<dbReference type="SMART" id="SM00308">
    <property type="entry name" value="LH2"/>
    <property type="match status" value="1"/>
</dbReference>
<gene>
    <name evidence="13" type="ORF">CAPTEDRAFT_228900</name>
</gene>
<feature type="transmembrane region" description="Helical" evidence="11">
    <location>
        <begin position="974"/>
        <end position="999"/>
    </location>
</feature>
<proteinExistence type="inferred from homology"/>
<dbReference type="GO" id="GO:0050982">
    <property type="term" value="P:detection of mechanical stimulus"/>
    <property type="evidence" value="ECO:0007669"/>
    <property type="project" value="TreeGrafter"/>
</dbReference>
<keyword evidence="15" id="KW-1185">Reference proteome</keyword>
<dbReference type="PROSITE" id="PS50095">
    <property type="entry name" value="PLAT"/>
    <property type="match status" value="1"/>
</dbReference>
<evidence type="ECO:0000256" key="5">
    <source>
        <dbReference type="ARBA" id="ARBA00022989"/>
    </source>
</evidence>
<dbReference type="InterPro" id="IPR046338">
    <property type="entry name" value="GAIN_dom_sf"/>
</dbReference>
<dbReference type="HOGENOM" id="CLU_241835_0_0_1"/>
<dbReference type="OrthoDB" id="10044145at2759"/>
<feature type="compositionally biased region" description="Low complexity" evidence="10">
    <location>
        <begin position="566"/>
        <end position="582"/>
    </location>
</feature>
<sequence length="1670" mass="186691">MACCLRELPSVLNDLINMQRSYSRGLPNTLGPVILNLIERPHQSTLHMSQRPFSPHPGSRVFYLGVVDASFNAGRPREGEVRRREYRLQLWQGQCLYWDQELDDWSSQGCKIISEHSSYYKAHCSCNHLTSFGAHFALSPNTLDFKNIDDFFDLHTNPVTFSFILAILITYGILMVIAVQKDNQDAAQPPIVELMDNSPSDKQKYLVSLETGFRKGAATTAKVSLVLHGEEGMSETRELVGRETKPIIFQRHSRQSFILTLPENLGRLFKCQIWHNNAGEQPSWYLSRVIVQDLNTGYFYYFMCERWFAADIGDGKVEREIMASEGGLGFSKVLWAKGTQYFADYHLWFSTFSRPPHSRFTRAQRLTCCLSLLMSYMALNCVWYKGTEKDYRGEFGMIDLSWRAVVVGAIISLIALPANLIIVMLFRRSKVNFLERPHSAFNKKYKTTKRNDSVSSIGSTDQSLGPPVMSPSLFDQTISNWQSLQDWAQKTWTRRNPDEEDSIDKKAVDTSTLETNMSDRIESVMKEETKDVTPPLASVELRKKANDAEIELRPIPPRHIKSVLHPGLPQGPTTPGSSGQGPREALRGRTLPWMTAAKVLLLSVIVAMRNRNNIHIFSHHDDGYLDQKVLKMLKSKPKSKEDDEDESVNLEEGVAARQRSRYLRFARPPQETELLKSRNDILKQKGASAFIKLVLFIPPSASTFCILIISSETLLFTVQFVLLVLIAFGKNPTHAFGIHRHVTATLAQDGEHPLAKVHSISQMWKWMQGHFTDTMYDDPTRPGFLSNSYLIGQVQLRQHRFTNQLCDVQVEKLLVSGNCRGDMEMDAFGMNQSYWYHSAELTGAGRVQGQHDDYGGDGYLVKLPNRRLPAEAQLKKLEEDGWVNSMTSAVIAEFTTFHVPSNIFNTVRILFEIPAFGGMTPSLKISSAYLYKYVSVMDNLLLACELLLIVCTMLKVRHEVMEMLRLKAEYFHNVWNALETSQCLLSLAFVGCFMFRFLLVGAKVQDLRSTYKEQFMDVSDVHEWDEVLRTIIGFILFLVTLQLVKALRHQPPFSVFAKVYHRAAMDILVFALMFFIWLASYTCLTMALYSALSMQFKSVDNTILSLLALLTGSYDFDNLAFGNFWGVFVWRLVIVSFMMFVIGSLTAYMLAILNYHYKRHHSEKKVTFNLTESVRFCRNRLSNVFRLRAASSEDPPSSASASASGKTEPETLLPTEFTMAEIEYQVDEMLFKMNALAGTSNLPEKPPIYYTDSDTCIYGGVGGSGEGDSSTTASSEVQGFNPLQELRGNHKIEYIFSEPHLSKLLQLDSIGADVLNVPEADVEKQLRNQLEMEIFRQLQLQRQEGRYPSSSGSGVGEGEGEVGGGEGGVVGVGERGSEALDVYASSLSSSGCNHSPTPASVGGAKSHTIDESDSVTCNDPLPILNSIPFHPEPPAPPQVKPSAPHSIGGRKLQQRKDKKKKKKKVHSASSSEALVVEEMPDSVIGIRSDSADSSSCCSGSHKAANRGNSLHPGMPVPPLHPCSNTTPAESKRAAKSKKSSQAQLHKKTPVPQYNEGGLNQILNSWDDLDFSCSTSPSSSPSSSSSESEEQTPPAQSKAQQHSTRGTLRKTRSRGGGKGQGHAVAACDLLSLTEDEFAFDNHGYASEGDRVRAGQKKYRKPPPPATKQCWS</sequence>
<name>R7URK3_CAPTE</name>
<dbReference type="CDD" id="cd01752">
    <property type="entry name" value="PLAT_polycystin"/>
    <property type="match status" value="1"/>
</dbReference>
<evidence type="ECO:0000256" key="1">
    <source>
        <dbReference type="ARBA" id="ARBA00004141"/>
    </source>
</evidence>
<feature type="compositionally biased region" description="Low complexity" evidence="10">
    <location>
        <begin position="1491"/>
        <end position="1500"/>
    </location>
</feature>
<dbReference type="InterPro" id="IPR046791">
    <property type="entry name" value="Polycystin_dom"/>
</dbReference>
<dbReference type="Gene3D" id="2.60.60.20">
    <property type="entry name" value="PLAT/LH2 domain"/>
    <property type="match status" value="1"/>
</dbReference>
<evidence type="ECO:0000256" key="9">
    <source>
        <dbReference type="PROSITE-ProRule" id="PRU00152"/>
    </source>
</evidence>
<evidence type="ECO:0000259" key="12">
    <source>
        <dbReference type="PROSITE" id="PS50095"/>
    </source>
</evidence>
<dbReference type="Proteomes" id="UP000014760">
    <property type="component" value="Unassembled WGS sequence"/>
</dbReference>
<feature type="compositionally biased region" description="Pro residues" evidence="10">
    <location>
        <begin position="1430"/>
        <end position="1439"/>
    </location>
</feature>
<dbReference type="InterPro" id="IPR042060">
    <property type="entry name" value="PLAT_polycystin1"/>
</dbReference>
<reference evidence="13 15" key="2">
    <citation type="journal article" date="2013" name="Nature">
        <title>Insights into bilaterian evolution from three spiralian genomes.</title>
        <authorList>
            <person name="Simakov O."/>
            <person name="Marletaz F."/>
            <person name="Cho S.J."/>
            <person name="Edsinger-Gonzales E."/>
            <person name="Havlak P."/>
            <person name="Hellsten U."/>
            <person name="Kuo D.H."/>
            <person name="Larsson T."/>
            <person name="Lv J."/>
            <person name="Arendt D."/>
            <person name="Savage R."/>
            <person name="Osoegawa K."/>
            <person name="de Jong P."/>
            <person name="Grimwood J."/>
            <person name="Chapman J.A."/>
            <person name="Shapiro H."/>
            <person name="Aerts A."/>
            <person name="Otillar R.P."/>
            <person name="Terry A.Y."/>
            <person name="Boore J.L."/>
            <person name="Grigoriev I.V."/>
            <person name="Lindberg D.R."/>
            <person name="Seaver E.C."/>
            <person name="Weisblat D.A."/>
            <person name="Putnam N.H."/>
            <person name="Rokhsar D.S."/>
        </authorList>
    </citation>
    <scope>NUCLEOTIDE SEQUENCE</scope>
    <source>
        <strain evidence="13 15">I ESC-2004</strain>
    </source>
</reference>
<dbReference type="Pfam" id="PF08016">
    <property type="entry name" value="PKD_channel"/>
    <property type="match status" value="1"/>
</dbReference>
<dbReference type="PRINTS" id="PR01433">
    <property type="entry name" value="POLYCYSTIN2"/>
</dbReference>
<dbReference type="EMBL" id="AMQN01006627">
    <property type="status" value="NOT_ANNOTATED_CDS"/>
    <property type="molecule type" value="Genomic_DNA"/>
</dbReference>
<comment type="caution">
    <text evidence="9">Lacks conserved residue(s) required for the propagation of feature annotation.</text>
</comment>
<reference evidence="15" key="1">
    <citation type="submission" date="2012-12" db="EMBL/GenBank/DDBJ databases">
        <authorList>
            <person name="Hellsten U."/>
            <person name="Grimwood J."/>
            <person name="Chapman J.A."/>
            <person name="Shapiro H."/>
            <person name="Aerts A."/>
            <person name="Otillar R.P."/>
            <person name="Terry A.Y."/>
            <person name="Boore J.L."/>
            <person name="Simakov O."/>
            <person name="Marletaz F."/>
            <person name="Cho S.-J."/>
            <person name="Edsinger-Gonzales E."/>
            <person name="Havlak P."/>
            <person name="Kuo D.-H."/>
            <person name="Larsson T."/>
            <person name="Lv J."/>
            <person name="Arendt D."/>
            <person name="Savage R."/>
            <person name="Osoegawa K."/>
            <person name="de Jong P."/>
            <person name="Lindberg D.R."/>
            <person name="Seaver E.C."/>
            <person name="Weisblat D.A."/>
            <person name="Putnam N.H."/>
            <person name="Grigoriev I.V."/>
            <person name="Rokhsar D.S."/>
        </authorList>
    </citation>
    <scope>NUCLEOTIDE SEQUENCE</scope>
    <source>
        <strain evidence="15">I ESC-2004</strain>
    </source>
</reference>
<keyword evidence="7" id="KW-0325">Glycoprotein</keyword>
<dbReference type="InterPro" id="IPR001024">
    <property type="entry name" value="PLAT/LH2_dom"/>
</dbReference>
<dbReference type="OMA" id="AVKRKWH"/>
<feature type="compositionally biased region" description="Gly residues" evidence="10">
    <location>
        <begin position="1353"/>
        <end position="1366"/>
    </location>
</feature>
<dbReference type="GO" id="GO:0016020">
    <property type="term" value="C:membrane"/>
    <property type="evidence" value="ECO:0007669"/>
    <property type="project" value="UniProtKB-SubCell"/>
</dbReference>
<feature type="transmembrane region" description="Helical" evidence="11">
    <location>
        <begin position="159"/>
        <end position="179"/>
    </location>
</feature>
<evidence type="ECO:0000313" key="15">
    <source>
        <dbReference type="Proteomes" id="UP000014760"/>
    </source>
</evidence>
<dbReference type="STRING" id="283909.R7URK3"/>
<evidence type="ECO:0000256" key="3">
    <source>
        <dbReference type="ARBA" id="ARBA00022692"/>
    </source>
</evidence>
<evidence type="ECO:0000256" key="11">
    <source>
        <dbReference type="SAM" id="Phobius"/>
    </source>
</evidence>
<reference evidence="14" key="3">
    <citation type="submission" date="2015-06" db="UniProtKB">
        <authorList>
            <consortium name="EnsemblMetazoa"/>
        </authorList>
    </citation>
    <scope>IDENTIFICATION</scope>
</reference>
<feature type="region of interest" description="Disordered" evidence="10">
    <location>
        <begin position="555"/>
        <end position="585"/>
    </location>
</feature>
<dbReference type="InterPro" id="IPR013122">
    <property type="entry name" value="PKD1_2_channel"/>
</dbReference>
<evidence type="ECO:0000313" key="13">
    <source>
        <dbReference type="EMBL" id="ELU08773.1"/>
    </source>
</evidence>
<evidence type="ECO:0000256" key="4">
    <source>
        <dbReference type="ARBA" id="ARBA00022729"/>
    </source>
</evidence>
<comment type="subcellular location">
    <subcellularLocation>
        <location evidence="1">Membrane</location>
        <topology evidence="1">Multi-pass membrane protein</topology>
    </subcellularLocation>
</comment>
<feature type="transmembrane region" description="Helical" evidence="11">
    <location>
        <begin position="704"/>
        <end position="728"/>
    </location>
</feature>
<dbReference type="Pfam" id="PF20519">
    <property type="entry name" value="Polycystin_dom"/>
    <property type="match status" value="1"/>
</dbReference>
<keyword evidence="4" id="KW-0732">Signal</keyword>
<feature type="domain" description="PLAT" evidence="12">
    <location>
        <begin position="203"/>
        <end position="322"/>
    </location>
</feature>
<comment type="similarity">
    <text evidence="2">Belongs to the polycystin family.</text>
</comment>
<dbReference type="Gene3D" id="2.60.220.50">
    <property type="match status" value="1"/>
</dbReference>
<feature type="transmembrane region" description="Helical" evidence="11">
    <location>
        <begin position="366"/>
        <end position="385"/>
    </location>
</feature>
<feature type="compositionally biased region" description="Low complexity" evidence="10">
    <location>
        <begin position="1571"/>
        <end position="1596"/>
    </location>
</feature>